<dbReference type="AlphaFoldDB" id="A0A506PLD5"/>
<dbReference type="OrthoDB" id="1163694at2"/>
<evidence type="ECO:0000313" key="2">
    <source>
        <dbReference type="Proteomes" id="UP000317332"/>
    </source>
</evidence>
<dbReference type="EMBL" id="VHIQ01000002">
    <property type="protein sequence ID" value="TPV34673.1"/>
    <property type="molecule type" value="Genomic_DNA"/>
</dbReference>
<protein>
    <submittedName>
        <fullName evidence="1">Uncharacterized protein</fullName>
    </submittedName>
</protein>
<sequence length="73" mass="7715">MLKNILNLKGVVQLNREQQKSINGGGTYSCFCGFVGGEWEDFKVLVEADSVGDALNSMNCGGLGATCEGVGFH</sequence>
<gene>
    <name evidence="1" type="ORF">FJ651_03850</name>
</gene>
<name>A0A506PLD5_9FLAO</name>
<organism evidence="1 2">
    <name type="scientific">Paucihalobacter ruber</name>
    <dbReference type="NCBI Taxonomy" id="2567861"/>
    <lineage>
        <taxon>Bacteria</taxon>
        <taxon>Pseudomonadati</taxon>
        <taxon>Bacteroidota</taxon>
        <taxon>Flavobacteriia</taxon>
        <taxon>Flavobacteriales</taxon>
        <taxon>Flavobacteriaceae</taxon>
        <taxon>Paucihalobacter</taxon>
    </lineage>
</organism>
<dbReference type="RefSeq" id="WP_140989096.1">
    <property type="nucleotide sequence ID" value="NZ_VHIQ01000002.1"/>
</dbReference>
<proteinExistence type="predicted"/>
<keyword evidence="2" id="KW-1185">Reference proteome</keyword>
<reference evidence="1 2" key="1">
    <citation type="submission" date="2019-06" db="EMBL/GenBank/DDBJ databases">
        <title>Flavobacteriaceae Paucihalobacterium erythroidium CWB-1, complete genome.</title>
        <authorList>
            <person name="Wu S."/>
        </authorList>
    </citation>
    <scope>NUCLEOTIDE SEQUENCE [LARGE SCALE GENOMIC DNA]</scope>
    <source>
        <strain evidence="1 2">CWB-1</strain>
    </source>
</reference>
<comment type="caution">
    <text evidence="1">The sequence shown here is derived from an EMBL/GenBank/DDBJ whole genome shotgun (WGS) entry which is preliminary data.</text>
</comment>
<evidence type="ECO:0000313" key="1">
    <source>
        <dbReference type="EMBL" id="TPV34673.1"/>
    </source>
</evidence>
<accession>A0A506PLD5</accession>
<dbReference type="Proteomes" id="UP000317332">
    <property type="component" value="Unassembled WGS sequence"/>
</dbReference>